<dbReference type="EMBL" id="MU006800">
    <property type="protein sequence ID" value="KAF2636140.1"/>
    <property type="molecule type" value="Genomic_DNA"/>
</dbReference>
<reference evidence="7" key="1">
    <citation type="journal article" date="2020" name="Stud. Mycol.">
        <title>101 Dothideomycetes genomes: a test case for predicting lifestyles and emergence of pathogens.</title>
        <authorList>
            <person name="Haridas S."/>
            <person name="Albert R."/>
            <person name="Binder M."/>
            <person name="Bloem J."/>
            <person name="Labutti K."/>
            <person name="Salamov A."/>
            <person name="Andreopoulos B."/>
            <person name="Baker S."/>
            <person name="Barry K."/>
            <person name="Bills G."/>
            <person name="Bluhm B."/>
            <person name="Cannon C."/>
            <person name="Castanera R."/>
            <person name="Culley D."/>
            <person name="Daum C."/>
            <person name="Ezra D."/>
            <person name="Gonzalez J."/>
            <person name="Henrissat B."/>
            <person name="Kuo A."/>
            <person name="Liang C."/>
            <person name="Lipzen A."/>
            <person name="Lutzoni F."/>
            <person name="Magnuson J."/>
            <person name="Mondo S."/>
            <person name="Nolan M."/>
            <person name="Ohm R."/>
            <person name="Pangilinan J."/>
            <person name="Park H.-J."/>
            <person name="Ramirez L."/>
            <person name="Alfaro M."/>
            <person name="Sun H."/>
            <person name="Tritt A."/>
            <person name="Yoshinaga Y."/>
            <person name="Zwiers L.-H."/>
            <person name="Turgeon B."/>
            <person name="Goodwin S."/>
            <person name="Spatafora J."/>
            <person name="Crous P."/>
            <person name="Grigoriev I."/>
        </authorList>
    </citation>
    <scope>NUCLEOTIDE SEQUENCE</scope>
    <source>
        <strain evidence="7">CBS 473.64</strain>
    </source>
</reference>
<dbReference type="GO" id="GO:0008270">
    <property type="term" value="F:zinc ion binding"/>
    <property type="evidence" value="ECO:0007669"/>
    <property type="project" value="InterPro"/>
</dbReference>
<dbReference type="Pfam" id="PF00172">
    <property type="entry name" value="Zn_clus"/>
    <property type="match status" value="1"/>
</dbReference>
<keyword evidence="2" id="KW-0805">Transcription regulation</keyword>
<feature type="region of interest" description="Disordered" evidence="5">
    <location>
        <begin position="82"/>
        <end position="114"/>
    </location>
</feature>
<dbReference type="Gene3D" id="4.10.240.10">
    <property type="entry name" value="Zn(2)-C6 fungal-type DNA-binding domain"/>
    <property type="match status" value="1"/>
</dbReference>
<evidence type="ECO:0000256" key="5">
    <source>
        <dbReference type="SAM" id="MobiDB-lite"/>
    </source>
</evidence>
<dbReference type="GO" id="GO:0000978">
    <property type="term" value="F:RNA polymerase II cis-regulatory region sequence-specific DNA binding"/>
    <property type="evidence" value="ECO:0007669"/>
    <property type="project" value="TreeGrafter"/>
</dbReference>
<evidence type="ECO:0000259" key="6">
    <source>
        <dbReference type="PROSITE" id="PS50048"/>
    </source>
</evidence>
<dbReference type="SMART" id="SM00066">
    <property type="entry name" value="GAL4"/>
    <property type="match status" value="1"/>
</dbReference>
<dbReference type="PROSITE" id="PS50048">
    <property type="entry name" value="ZN2_CY6_FUNGAL_2"/>
    <property type="match status" value="1"/>
</dbReference>
<dbReference type="GO" id="GO:0000981">
    <property type="term" value="F:DNA-binding transcription factor activity, RNA polymerase II-specific"/>
    <property type="evidence" value="ECO:0007669"/>
    <property type="project" value="InterPro"/>
</dbReference>
<keyword evidence="1" id="KW-0479">Metal-binding</keyword>
<keyword evidence="3" id="KW-0804">Transcription</keyword>
<feature type="compositionally biased region" description="Low complexity" evidence="5">
    <location>
        <begin position="1"/>
        <end position="24"/>
    </location>
</feature>
<dbReference type="Proteomes" id="UP000799753">
    <property type="component" value="Unassembled WGS sequence"/>
</dbReference>
<dbReference type="SMART" id="SM00906">
    <property type="entry name" value="Fungal_trans"/>
    <property type="match status" value="1"/>
</dbReference>
<organism evidence="7 8">
    <name type="scientific">Massarina eburnea CBS 473.64</name>
    <dbReference type="NCBI Taxonomy" id="1395130"/>
    <lineage>
        <taxon>Eukaryota</taxon>
        <taxon>Fungi</taxon>
        <taxon>Dikarya</taxon>
        <taxon>Ascomycota</taxon>
        <taxon>Pezizomycotina</taxon>
        <taxon>Dothideomycetes</taxon>
        <taxon>Pleosporomycetidae</taxon>
        <taxon>Pleosporales</taxon>
        <taxon>Massarineae</taxon>
        <taxon>Massarinaceae</taxon>
        <taxon>Massarina</taxon>
    </lineage>
</organism>
<dbReference type="GO" id="GO:0000435">
    <property type="term" value="P:positive regulation of transcription from RNA polymerase II promoter by galactose"/>
    <property type="evidence" value="ECO:0007669"/>
    <property type="project" value="TreeGrafter"/>
</dbReference>
<evidence type="ECO:0000313" key="7">
    <source>
        <dbReference type="EMBL" id="KAF2636140.1"/>
    </source>
</evidence>
<evidence type="ECO:0000256" key="1">
    <source>
        <dbReference type="ARBA" id="ARBA00022723"/>
    </source>
</evidence>
<dbReference type="PROSITE" id="PS00463">
    <property type="entry name" value="ZN2_CY6_FUNGAL_1"/>
    <property type="match status" value="1"/>
</dbReference>
<dbReference type="GO" id="GO:0005634">
    <property type="term" value="C:nucleus"/>
    <property type="evidence" value="ECO:0007669"/>
    <property type="project" value="TreeGrafter"/>
</dbReference>
<proteinExistence type="predicted"/>
<sequence length="748" mass="82342">MFTTFSTGGRSTSSTTTAASSTNTRPKRAQVARACDTCRANRTKCDENAPCVNCKNRGVSCSNASRPLSNRLETKDSIVRSGLVSHLQTPPSEPVDESHKRRRQSSPPDTAAPSRAISISSAVSSRAISVSSAAPPHAISVSPATSLRVISRDAFSSAYYVDRVAGYLSTALGRTVSTSELQPISAATSFVSPVSLIPRGTPSDVAMYFSREPSTPLSRPHEEQFLNLYWQSYQCIFPIFDEDTFMQHYESLWVDSTTYRRACPLVDSTLALCMQYGTAFDCNFVSHSTGADVEAQDASVAGNHFFARCQDRLASDIETPTLATVQAQLLSAVYLINASFVKTALTTLASAVRVAHLIQLQHAAPDHLPPRERSLRKRVWWTLFALERQLSMELGQPCIIQLSTCSCEPPGTSLDVPTNTQMIVENEDINWLSFHQQWVKLVTISSAIKNSFFKKQSEVIGQSQRTIYEDAKVLESLASFLNINLRTIKSWRENVPTSLKGNWQGNADPFSTHRTAIRLNTSGPLWLQRQQVILVVRYHDMMMSLFRPFYRFSPGSTSTTPLSDTHNIACVNHAITITLILHHVSTETDILSGSYEACKIQWNAILTIIGFMLANPVCPPTSAARKTIQSAISVFSIFGANYNFAKSASEITRLMNEQVVQLIGKFWTSVNGRPTPNVSPISALGQSFPSSTERLLPDASTMDFLSQYDVATEVNDGTSSLPLTFDGFMSADGPWGNGDFVDQWTTLH</sequence>
<accession>A0A6A6RLB7</accession>
<evidence type="ECO:0000256" key="3">
    <source>
        <dbReference type="ARBA" id="ARBA00023163"/>
    </source>
</evidence>
<dbReference type="PANTHER" id="PTHR47424:SF12">
    <property type="entry name" value="TRANSCRIPTION FACTOR ASQA"/>
    <property type="match status" value="1"/>
</dbReference>
<feature type="region of interest" description="Disordered" evidence="5">
    <location>
        <begin position="1"/>
        <end position="30"/>
    </location>
</feature>
<dbReference type="InterPro" id="IPR036864">
    <property type="entry name" value="Zn2-C6_fun-type_DNA-bd_sf"/>
</dbReference>
<dbReference type="AlphaFoldDB" id="A0A6A6RLB7"/>
<dbReference type="InterPro" id="IPR007219">
    <property type="entry name" value="XnlR_reg_dom"/>
</dbReference>
<dbReference type="OrthoDB" id="2283488at2759"/>
<dbReference type="GO" id="GO:0006351">
    <property type="term" value="P:DNA-templated transcription"/>
    <property type="evidence" value="ECO:0007669"/>
    <property type="project" value="InterPro"/>
</dbReference>
<protein>
    <recommendedName>
        <fullName evidence="6">Zn(2)-C6 fungal-type domain-containing protein</fullName>
    </recommendedName>
</protein>
<dbReference type="CDD" id="cd12148">
    <property type="entry name" value="fungal_TF_MHR"/>
    <property type="match status" value="1"/>
</dbReference>
<dbReference type="SUPFAM" id="SSF57701">
    <property type="entry name" value="Zn2/Cys6 DNA-binding domain"/>
    <property type="match status" value="1"/>
</dbReference>
<dbReference type="InterPro" id="IPR051127">
    <property type="entry name" value="Fungal_SecMet_Regulators"/>
</dbReference>
<feature type="domain" description="Zn(2)-C6 fungal-type" evidence="6">
    <location>
        <begin position="34"/>
        <end position="63"/>
    </location>
</feature>
<evidence type="ECO:0000313" key="8">
    <source>
        <dbReference type="Proteomes" id="UP000799753"/>
    </source>
</evidence>
<name>A0A6A6RLB7_9PLEO</name>
<dbReference type="InterPro" id="IPR001138">
    <property type="entry name" value="Zn2Cys6_DnaBD"/>
</dbReference>
<keyword evidence="4" id="KW-0539">Nucleus</keyword>
<dbReference type="CDD" id="cd00067">
    <property type="entry name" value="GAL4"/>
    <property type="match status" value="1"/>
</dbReference>
<dbReference type="Pfam" id="PF04082">
    <property type="entry name" value="Fungal_trans"/>
    <property type="match status" value="1"/>
</dbReference>
<evidence type="ECO:0000256" key="4">
    <source>
        <dbReference type="ARBA" id="ARBA00023242"/>
    </source>
</evidence>
<dbReference type="PANTHER" id="PTHR47424">
    <property type="entry name" value="REGULATORY PROTEIN GAL4"/>
    <property type="match status" value="1"/>
</dbReference>
<keyword evidence="8" id="KW-1185">Reference proteome</keyword>
<evidence type="ECO:0000256" key="2">
    <source>
        <dbReference type="ARBA" id="ARBA00023015"/>
    </source>
</evidence>
<gene>
    <name evidence="7" type="ORF">P280DRAFT_435797</name>
</gene>